<keyword evidence="1" id="KW-1133">Transmembrane helix</keyword>
<keyword evidence="1" id="KW-0812">Transmembrane</keyword>
<proteinExistence type="predicted"/>
<feature type="transmembrane region" description="Helical" evidence="1">
    <location>
        <begin position="6"/>
        <end position="24"/>
    </location>
</feature>
<dbReference type="InParanoid" id="A0A0D2HP24"/>
<gene>
    <name evidence="2" type="ORF">X474_20150</name>
</gene>
<sequence length="69" mass="7760">MDDYLSVLAVLAMAIVFAVGMISARIQKKSRSQTNLDFAKSRPEDLSNKEEIQLEMSVEISLQDKDKGR</sequence>
<evidence type="ECO:0000313" key="2">
    <source>
        <dbReference type="EMBL" id="KIX12293.1"/>
    </source>
</evidence>
<keyword evidence="3" id="KW-1185">Reference proteome</keyword>
<dbReference type="Proteomes" id="UP000032233">
    <property type="component" value="Unassembled WGS sequence"/>
</dbReference>
<reference evidence="2 3" key="1">
    <citation type="submission" date="2013-11" db="EMBL/GenBank/DDBJ databases">
        <title>Metagenomic analysis of a methanogenic consortium involved in long chain n-alkane degradation.</title>
        <authorList>
            <person name="Davidova I.A."/>
            <person name="Callaghan A.V."/>
            <person name="Wawrik B."/>
            <person name="Pruitt S."/>
            <person name="Marks C."/>
            <person name="Duncan K.E."/>
            <person name="Suflita J.M."/>
        </authorList>
    </citation>
    <scope>NUCLEOTIDE SEQUENCE [LARGE SCALE GENOMIC DNA]</scope>
    <source>
        <strain evidence="2 3">SPR</strain>
    </source>
</reference>
<dbReference type="EMBL" id="AZAC01000034">
    <property type="protein sequence ID" value="KIX12293.1"/>
    <property type="molecule type" value="Genomic_DNA"/>
</dbReference>
<evidence type="ECO:0000313" key="3">
    <source>
        <dbReference type="Proteomes" id="UP000032233"/>
    </source>
</evidence>
<name>A0A0D2HP24_9BACT</name>
<dbReference type="STRING" id="1429043.X474_20150"/>
<protein>
    <submittedName>
        <fullName evidence="2">Uncharacterized protein</fullName>
    </submittedName>
</protein>
<organism evidence="2 3">
    <name type="scientific">Dethiosulfatarculus sandiegensis</name>
    <dbReference type="NCBI Taxonomy" id="1429043"/>
    <lineage>
        <taxon>Bacteria</taxon>
        <taxon>Pseudomonadati</taxon>
        <taxon>Thermodesulfobacteriota</taxon>
        <taxon>Desulfarculia</taxon>
        <taxon>Desulfarculales</taxon>
        <taxon>Desulfarculaceae</taxon>
        <taxon>Dethiosulfatarculus</taxon>
    </lineage>
</organism>
<accession>A0A0D2HP24</accession>
<comment type="caution">
    <text evidence="2">The sequence shown here is derived from an EMBL/GenBank/DDBJ whole genome shotgun (WGS) entry which is preliminary data.</text>
</comment>
<dbReference type="AlphaFoldDB" id="A0A0D2HP24"/>
<dbReference type="RefSeq" id="WP_044350882.1">
    <property type="nucleotide sequence ID" value="NZ_AZAC01000034.1"/>
</dbReference>
<keyword evidence="1" id="KW-0472">Membrane</keyword>
<evidence type="ECO:0000256" key="1">
    <source>
        <dbReference type="SAM" id="Phobius"/>
    </source>
</evidence>